<evidence type="ECO:0000313" key="3">
    <source>
        <dbReference type="Proteomes" id="UP000001876"/>
    </source>
</evidence>
<feature type="region of interest" description="Disordered" evidence="1">
    <location>
        <begin position="463"/>
        <end position="490"/>
    </location>
</feature>
<dbReference type="SUPFAM" id="SSF53335">
    <property type="entry name" value="S-adenosyl-L-methionine-dependent methyltransferases"/>
    <property type="match status" value="1"/>
</dbReference>
<feature type="region of interest" description="Disordered" evidence="1">
    <location>
        <begin position="631"/>
        <end position="658"/>
    </location>
</feature>
<feature type="compositionally biased region" description="Basic and acidic residues" evidence="1">
    <location>
        <begin position="632"/>
        <end position="643"/>
    </location>
</feature>
<dbReference type="InterPro" id="IPR029063">
    <property type="entry name" value="SAM-dependent_MTases_sf"/>
</dbReference>
<evidence type="ECO:0000256" key="1">
    <source>
        <dbReference type="SAM" id="MobiDB-lite"/>
    </source>
</evidence>
<dbReference type="KEGG" id="mpp:MICPUCDRAFT_48057"/>
<dbReference type="RefSeq" id="XP_003060917.1">
    <property type="nucleotide sequence ID" value="XM_003060871.1"/>
</dbReference>
<accession>C1MZ90</accession>
<evidence type="ECO:0000313" key="2">
    <source>
        <dbReference type="EMBL" id="EEH54567.1"/>
    </source>
</evidence>
<gene>
    <name evidence="2" type="ORF">MICPUCDRAFT_48057</name>
</gene>
<feature type="compositionally biased region" description="Basic and acidic residues" evidence="1">
    <location>
        <begin position="464"/>
        <end position="475"/>
    </location>
</feature>
<dbReference type="Proteomes" id="UP000001876">
    <property type="component" value="Unassembled WGS sequence"/>
</dbReference>
<feature type="compositionally biased region" description="Polar residues" evidence="1">
    <location>
        <begin position="645"/>
        <end position="655"/>
    </location>
</feature>
<feature type="compositionally biased region" description="Low complexity" evidence="1">
    <location>
        <begin position="919"/>
        <end position="929"/>
    </location>
</feature>
<proteinExistence type="predicted"/>
<feature type="region of interest" description="Disordered" evidence="1">
    <location>
        <begin position="900"/>
        <end position="937"/>
    </location>
</feature>
<sequence length="949" mass="100578">MSARRNSPDALDFLANETIALAMDEARYSHEGVDGSSGGGAGAATTVNEDRALEETILRLVCYGPTIITPKTSQKHQDINLLTKLCPRTKGPAIYAPGTVSGLKEPVVLSLKSEGMRAHWGGAQPSRLDNRDTRALAAASAAGAVAVAARVRRGPPAAGRTASASSKPPKASGAAGAKRNRAAVVGDESEMVSAKKPTKPGKKTSSPGRRVGPKGTPIRKERKLKDVGGKGGGRAQAERTDRSSSESKNELTPEQLARQLLWAQYVAATSAVDVSLLDSPPPTSLVDATSRRGARKSPTDRSAAARAKTSPIEGKGRGDSADAPGTGRVSLTVQWRARTRVRSDLQPPSVKSVTVNIEPGEMCARFLSRVVQMPPGAAYNQTQLAWGSMVLPPTQVLETYKNGGWSIDVHGKKPPELTLVVPVGTLLLHPGLCKAAGWKSSVPHATAVAGTQPATKVSVDGFLDMERSSPPKGDKTPASTKGRSGRSSLEGAKKIDLGEGWYPEEVPETNRWDGQALSKRALHPGITNADTMAKIFREHGVMNDRDPCTFVDVGCGDGTFVKGSPETYKNGGWSIDVHGKKPPELTLVVPVGTLLLHPGLCKAAGWKSSVPHATAVAGTQPATKVSVDGFLDMERSSPPKGDKTPASTKGRSGRSSLEGAKKIDLGEGWYPEEVPETNRWDGQALSKRALHPGITNADTMAKIFREHGVMNDRDPCTFVDVGCGDGTFVKGLLKAFPQACMCGIECQKDLYEESLSTAGHNANFILGTAETQLAQCLSTSVIFSTTHNFDSSSVVEIVRTAARLPMVNHLVIGQAKLCTARCKSVFGPCCCFQPVGTELVNTHWGNSKLPFTIYRRIVRWVLKANEVARVSDEATVNALNAAQLDPRALMAEKGLAVDTLKSPSLPSMEPERGGGAKASGGAKAKTTTTKKNEGEKTEKIRISIKVVRV</sequence>
<dbReference type="OrthoDB" id="2013972at2759"/>
<protein>
    <submittedName>
        <fullName evidence="2">Predicted protein</fullName>
    </submittedName>
</protein>
<feature type="compositionally biased region" description="Polar residues" evidence="1">
    <location>
        <begin position="477"/>
        <end position="487"/>
    </location>
</feature>
<reference evidence="2 3" key="1">
    <citation type="journal article" date="2009" name="Science">
        <title>Green evolution and dynamic adaptations revealed by genomes of the marine picoeukaryotes Micromonas.</title>
        <authorList>
            <person name="Worden A.Z."/>
            <person name="Lee J.H."/>
            <person name="Mock T."/>
            <person name="Rouze P."/>
            <person name="Simmons M.P."/>
            <person name="Aerts A.L."/>
            <person name="Allen A.E."/>
            <person name="Cuvelier M.L."/>
            <person name="Derelle E."/>
            <person name="Everett M.V."/>
            <person name="Foulon E."/>
            <person name="Grimwood J."/>
            <person name="Gundlach H."/>
            <person name="Henrissat B."/>
            <person name="Napoli C."/>
            <person name="McDonald S.M."/>
            <person name="Parker M.S."/>
            <person name="Rombauts S."/>
            <person name="Salamov A."/>
            <person name="Von Dassow P."/>
            <person name="Badger J.H."/>
            <person name="Coutinho P.M."/>
            <person name="Demir E."/>
            <person name="Dubchak I."/>
            <person name="Gentemann C."/>
            <person name="Eikrem W."/>
            <person name="Gready J.E."/>
            <person name="John U."/>
            <person name="Lanier W."/>
            <person name="Lindquist E.A."/>
            <person name="Lucas S."/>
            <person name="Mayer K.F."/>
            <person name="Moreau H."/>
            <person name="Not F."/>
            <person name="Otillar R."/>
            <person name="Panaud O."/>
            <person name="Pangilinan J."/>
            <person name="Paulsen I."/>
            <person name="Piegu B."/>
            <person name="Poliakov A."/>
            <person name="Robbens S."/>
            <person name="Schmutz J."/>
            <person name="Toulza E."/>
            <person name="Wyss T."/>
            <person name="Zelensky A."/>
            <person name="Zhou K."/>
            <person name="Armbrust E.V."/>
            <person name="Bhattacharya D."/>
            <person name="Goodenough U.W."/>
            <person name="Van de Peer Y."/>
            <person name="Grigoriev I.V."/>
        </authorList>
    </citation>
    <scope>NUCLEOTIDE SEQUENCE [LARGE SCALE GENOMIC DNA]</scope>
    <source>
        <strain evidence="2 3">CCMP1545</strain>
    </source>
</reference>
<dbReference type="EMBL" id="GG663743">
    <property type="protein sequence ID" value="EEH54567.1"/>
    <property type="molecule type" value="Genomic_DNA"/>
</dbReference>
<feature type="region of interest" description="Disordered" evidence="1">
    <location>
        <begin position="275"/>
        <end position="328"/>
    </location>
</feature>
<dbReference type="Gene3D" id="3.40.50.150">
    <property type="entry name" value="Vaccinia Virus protein VP39"/>
    <property type="match status" value="1"/>
</dbReference>
<dbReference type="AlphaFoldDB" id="C1MZ90"/>
<feature type="compositionally biased region" description="Basic and acidic residues" evidence="1">
    <location>
        <begin position="236"/>
        <end position="251"/>
    </location>
</feature>
<feature type="compositionally biased region" description="Low complexity" evidence="1">
    <location>
        <begin position="156"/>
        <end position="177"/>
    </location>
</feature>
<keyword evidence="3" id="KW-1185">Reference proteome</keyword>
<dbReference type="GeneID" id="9686612"/>
<name>C1MZ90_MICPC</name>
<organism evidence="3">
    <name type="scientific">Micromonas pusilla (strain CCMP1545)</name>
    <name type="common">Picoplanktonic green alga</name>
    <dbReference type="NCBI Taxonomy" id="564608"/>
    <lineage>
        <taxon>Eukaryota</taxon>
        <taxon>Viridiplantae</taxon>
        <taxon>Chlorophyta</taxon>
        <taxon>Mamiellophyceae</taxon>
        <taxon>Mamiellales</taxon>
        <taxon>Mamiellaceae</taxon>
        <taxon>Micromonas</taxon>
    </lineage>
</organism>
<feature type="region of interest" description="Disordered" evidence="1">
    <location>
        <begin position="156"/>
        <end position="252"/>
    </location>
</feature>